<sequence length="1265" mass="143721">MSLINENQLDEWVRGNTREAQGKIVELVWRLVAVSSPNPKERRFPLGDSIGQPGPDGLLNTEYSFDPFVPEGRSFWEIGTGYNARDKATSDYHGLTDATPEEVRKESTFVFVTPLSGRRDWQHTWKENAQAEWLHSRRQNNEWADVRVIDGSVLIDWLHHFPAVETWLAEIMNLPIQYIQTAEQHWGDLKTIGDPPPLTPEVFLTNRNGASDKLNELFSGTLFQLKVDTLFPEQVADFVAAHVASLDEESKVDIAGRCLIISNVEAWNAMVSLKTPHFLVANFDLDETETSTKLLERARRGRHLVIFSGRPGGIPHPNRVTIPNPKSYQLKEALVKAGYNEERARTLAQKSDGNLSSLLRCIQHLSLMAEWAQRTDAAELVIAELLGAWNERSDADKSIVEKLSGNLYGDWIGKIRDISLRPNSPLINREGNWKFVLRYEGWYALGPRIYDELLDRFKEIALTVLKERDPQFDLPGDQRYAASIYGKNLNHSKLIRKGIAETLALLGSQAQALISCSSAKAVMTASTTIRELFFGADWILWASLNDLLPLFAEAAPNEFLGSVEEALASDYSPFESVFSQEGTGLMGHNYMTGLLWALETLAWDAEYLTRVVMILGELAQKDPGGNWANRPANSLSTILLPWLPQTNASVSKRKVAVSTLFLEFPDVAWKLLLELLPSSHQVSSGSHKPSWRELISDDWTKGVTNQEYWEQISGYARLLIEASKHDLSKLNELISRFSDLPQPVGDELLSYLSSPEVLCLPQEARFKIWNELTVLILRHRKFSDAKWSIPSEMVDNIQTVADSLSPVDPFYRNQRIFNDYDSHLFEELGNYQEQQRKLDELRQKAVKEILVSGGVEELLNFAKVVEHPMYVGLASGVLGEDVIEKAILPELIISNMDSLSRFVGGFILGAFRKHGWQWIDNLDFSNWSKSQIAQLLVYLPFSSETWGRLENLLGEDQILYWSLTNANPYETEEQLDWAIDCLLQYNRPHAAVKCLDKLLHDKGTIDSQQAVRVLRAVLASPKGIQSIDAHDIVEIIKALQNEEKTNQDELAQIEWSYLTLLRHYPDAKPKILEQQLAEQPTFFCQVIRTVFRSKNEEQQTEDDSSEDKKNIASNAYNLLREWSKPPGSREGTFDGDFLINWLEEVKKLSHESGHLEVALTMVGHVLIYTPADPDGLWIHHSAAKVLNEKDAKDMREGYRTELYNSRGVHSWTAGKEEKELAEKYRKQAEEVELHGYHRLADVLRQLASSYDYESQLQASEDLFED</sequence>
<gene>
    <name evidence="1" type="ORF">A3844_29100</name>
</gene>
<dbReference type="EMBL" id="LVWI01000099">
    <property type="protein sequence ID" value="OKP78246.1"/>
    <property type="molecule type" value="Genomic_DNA"/>
</dbReference>
<evidence type="ECO:0000313" key="1">
    <source>
        <dbReference type="EMBL" id="OKP78246.1"/>
    </source>
</evidence>
<keyword evidence="2" id="KW-1185">Reference proteome</keyword>
<protein>
    <submittedName>
        <fullName evidence="1">Uncharacterized protein</fullName>
    </submittedName>
</protein>
<dbReference type="Proteomes" id="UP000186058">
    <property type="component" value="Unassembled WGS sequence"/>
</dbReference>
<accession>A0ABX3EFL6</accession>
<comment type="caution">
    <text evidence="1">The sequence shown here is derived from an EMBL/GenBank/DDBJ whole genome shotgun (WGS) entry which is preliminary data.</text>
</comment>
<organism evidence="1 2">
    <name type="scientific">Paenibacillus helianthi</name>
    <dbReference type="NCBI Taxonomy" id="1349432"/>
    <lineage>
        <taxon>Bacteria</taxon>
        <taxon>Bacillati</taxon>
        <taxon>Bacillota</taxon>
        <taxon>Bacilli</taxon>
        <taxon>Bacillales</taxon>
        <taxon>Paenibacillaceae</taxon>
        <taxon>Paenibacillus</taxon>
    </lineage>
</organism>
<name>A0ABX3EFL6_9BACL</name>
<evidence type="ECO:0000313" key="2">
    <source>
        <dbReference type="Proteomes" id="UP000186058"/>
    </source>
</evidence>
<proteinExistence type="predicted"/>
<dbReference type="RefSeq" id="WP_074109390.1">
    <property type="nucleotide sequence ID" value="NZ_LVWI01000099.1"/>
</dbReference>
<reference evidence="1 2" key="1">
    <citation type="submission" date="2016-03" db="EMBL/GenBank/DDBJ databases">
        <authorList>
            <person name="Sant'Anna F.H."/>
            <person name="Ambrosini A."/>
            <person name="Souza R."/>
            <person name="Bach E."/>
            <person name="Fernandes G."/>
            <person name="Balsanelli E."/>
            <person name="Baura V.A."/>
            <person name="Souza E.M."/>
            <person name="Passaglia L."/>
        </authorList>
    </citation>
    <scope>NUCLEOTIDE SEQUENCE [LARGE SCALE GENOMIC DNA]</scope>
    <source>
        <strain evidence="1 2">P26E</strain>
    </source>
</reference>